<dbReference type="Proteomes" id="UP001152888">
    <property type="component" value="Unassembled WGS sequence"/>
</dbReference>
<comment type="caution">
    <text evidence="1">The sequence shown here is derived from an EMBL/GenBank/DDBJ whole genome shotgun (WGS) entry which is preliminary data.</text>
</comment>
<evidence type="ECO:0008006" key="3">
    <source>
        <dbReference type="Google" id="ProtNLM"/>
    </source>
</evidence>
<proteinExistence type="predicted"/>
<sequence>MPAKVFKDRRESREVDYRALYRFSKVKISKLKKKNEGFLPYVGGFQIGIGEDIGVHQSTVSQTVTNVITRIVQKSSIWIRFFPTSCQFRRDAMSRTIHGFRV</sequence>
<organism evidence="1 2">
    <name type="scientific">Acanthoscelides obtectus</name>
    <name type="common">Bean weevil</name>
    <name type="synonym">Bruchus obtectus</name>
    <dbReference type="NCBI Taxonomy" id="200917"/>
    <lineage>
        <taxon>Eukaryota</taxon>
        <taxon>Metazoa</taxon>
        <taxon>Ecdysozoa</taxon>
        <taxon>Arthropoda</taxon>
        <taxon>Hexapoda</taxon>
        <taxon>Insecta</taxon>
        <taxon>Pterygota</taxon>
        <taxon>Neoptera</taxon>
        <taxon>Endopterygota</taxon>
        <taxon>Coleoptera</taxon>
        <taxon>Polyphaga</taxon>
        <taxon>Cucujiformia</taxon>
        <taxon>Chrysomeloidea</taxon>
        <taxon>Chrysomelidae</taxon>
        <taxon>Bruchinae</taxon>
        <taxon>Bruchini</taxon>
        <taxon>Acanthoscelides</taxon>
    </lineage>
</organism>
<dbReference type="EMBL" id="CAKOFQ010006984">
    <property type="protein sequence ID" value="CAH1985669.1"/>
    <property type="molecule type" value="Genomic_DNA"/>
</dbReference>
<dbReference type="AlphaFoldDB" id="A0A9P0KZN4"/>
<evidence type="ECO:0000313" key="2">
    <source>
        <dbReference type="Proteomes" id="UP001152888"/>
    </source>
</evidence>
<dbReference type="OrthoDB" id="8194406at2759"/>
<protein>
    <recommendedName>
        <fullName evidence="3">Nuclease HARBI1</fullName>
    </recommendedName>
</protein>
<reference evidence="1" key="1">
    <citation type="submission" date="2022-03" db="EMBL/GenBank/DDBJ databases">
        <authorList>
            <person name="Sayadi A."/>
        </authorList>
    </citation>
    <scope>NUCLEOTIDE SEQUENCE</scope>
</reference>
<gene>
    <name evidence="1" type="ORF">ACAOBT_LOCUS16808</name>
</gene>
<name>A0A9P0KZN4_ACAOB</name>
<evidence type="ECO:0000313" key="1">
    <source>
        <dbReference type="EMBL" id="CAH1985669.1"/>
    </source>
</evidence>
<keyword evidence="2" id="KW-1185">Reference proteome</keyword>
<accession>A0A9P0KZN4</accession>